<dbReference type="KEGG" id="msf:IT882_04370"/>
<organism evidence="1 2">
    <name type="scientific">Microbacterium schleiferi</name>
    <dbReference type="NCBI Taxonomy" id="69362"/>
    <lineage>
        <taxon>Bacteria</taxon>
        <taxon>Bacillati</taxon>
        <taxon>Actinomycetota</taxon>
        <taxon>Actinomycetes</taxon>
        <taxon>Micrococcales</taxon>
        <taxon>Microbacteriaceae</taxon>
        <taxon>Microbacterium</taxon>
    </lineage>
</organism>
<name>A0A7S8MXY9_9MICO</name>
<dbReference type="RefSeq" id="WP_195693326.1">
    <property type="nucleotide sequence ID" value="NZ_CP064760.1"/>
</dbReference>
<evidence type="ECO:0000313" key="1">
    <source>
        <dbReference type="EMBL" id="QPE05309.1"/>
    </source>
</evidence>
<dbReference type="EMBL" id="CP064760">
    <property type="protein sequence ID" value="QPE05309.1"/>
    <property type="molecule type" value="Genomic_DNA"/>
</dbReference>
<proteinExistence type="predicted"/>
<sequence>MPIDLGTEQTVTWTTTTSHTVTVTVTRPDGTQLDAVSATETFDTYSATVATPLAGRYLLRWDDTTADVVYTDTIDVWPADPRFLISVDDAMESLQWNTASKADTASRDMVRLYVAAATPIIEDIAGAVLIRTVEQYADGGKTGVLLWDRPSEVLSVEVDGTAITDYVVNKSAAILKRGKYGERFDPGFQVVRILYRTGSEGVAPNLQLATRELVRHLWQVGQQTIEGVPGSYGDRPMGVTPSGFAVPKRVLELASATHSLPGVA</sequence>
<keyword evidence="2" id="KW-1185">Reference proteome</keyword>
<reference evidence="1 2" key="1">
    <citation type="submission" date="2020-11" db="EMBL/GenBank/DDBJ databases">
        <title>Amino acid is mineralized and recycled by bacteria in oceanic microbiome.</title>
        <authorList>
            <person name="Zheng L.Y."/>
        </authorList>
    </citation>
    <scope>NUCLEOTIDE SEQUENCE [LARGE SCALE GENOMIC DNA]</scope>
    <source>
        <strain evidence="1 2">A32-1</strain>
    </source>
</reference>
<accession>A0A7S8MXY9</accession>
<dbReference type="AlphaFoldDB" id="A0A7S8MXY9"/>
<gene>
    <name evidence="1" type="ORF">IT882_04370</name>
</gene>
<evidence type="ECO:0000313" key="2">
    <source>
        <dbReference type="Proteomes" id="UP000594480"/>
    </source>
</evidence>
<protein>
    <submittedName>
        <fullName evidence="1">Uncharacterized protein</fullName>
    </submittedName>
</protein>
<dbReference type="Proteomes" id="UP000594480">
    <property type="component" value="Chromosome"/>
</dbReference>